<dbReference type="Pfam" id="PF07676">
    <property type="entry name" value="PD40"/>
    <property type="match status" value="4"/>
</dbReference>
<dbReference type="PANTHER" id="PTHR43289:SF6">
    <property type="entry name" value="SERINE_THREONINE-PROTEIN KINASE NEKL-3"/>
    <property type="match status" value="1"/>
</dbReference>
<dbReference type="Gene3D" id="1.10.510.10">
    <property type="entry name" value="Transferase(Phosphotransferase) domain 1"/>
    <property type="match status" value="1"/>
</dbReference>
<dbReference type="InterPro" id="IPR011659">
    <property type="entry name" value="WD40"/>
</dbReference>
<dbReference type="Gene3D" id="3.30.200.20">
    <property type="entry name" value="Phosphorylase Kinase, domain 1"/>
    <property type="match status" value="1"/>
</dbReference>
<name>A0ABU3NIK1_9CHLR</name>
<gene>
    <name evidence="8" type="ORF">QYE77_00230</name>
</gene>
<dbReference type="Pfam" id="PF00069">
    <property type="entry name" value="Pkinase"/>
    <property type="match status" value="1"/>
</dbReference>
<evidence type="ECO:0000256" key="3">
    <source>
        <dbReference type="ARBA" id="ARBA00022741"/>
    </source>
</evidence>
<sequence length="725" mass="80209">MALTPGTLLNRRYRITSILAQGGMGAIYHAVDENLGIQVAVKENLFLAEEYARQFQREANILASLRHPNLPRVIDYFSIPNQGQYLVMDYIEGEDLRQRIERLGTLSENEVVLIGIAICNALEYLHSRKPPIIHRDIKPGNIKITPEGKVVLVDFGLAKLMLEDQRTTTGARAMTPGYSPPEQYGVAPTDARTDIYSLGATLYAALTGVIPEDGLARLTSHAELTPIRQLAPKVSRRLANTIEKALAVEPENRFQTATEFKRALMDASNLPPLLEELTVVPPPQDEPALPVASPAQQGEKILTQPLPTSSPIYHSKPRTVLRKNRRRVWRVLGTIGMVILITFLFVLVPAIPQWVRGQILALPNGLTFLTPPAPTYPQPTHPLEPSLTSVLSVAQDIPTATTTPPFFTPSPEGITPSPTSFGVTETPTSSPTPFGGSGEIAFASNRTGIMQIWLMNADGTNQRPITSLPDGACQPTWSPDGQRLAFISPCREKRNLYEGTKIYILDLANGGTPELLPLPPSPAADFDPAWSPDGRRIAFTSLRGGQPDIYVYNLENGILLRLTDTRYVEKQPAWSPTGTQIAFVREAPYGQIWLMSDTGQYPQRFTMSGEFNNLWPAWSLDGSVIFYSQMKPSSNVPWLMSLRYEDRNTPNEARIPPKNEPDVGPVSKVSLSPDGMWLAFESWPDGTNHDIYLMTINGGNRIRLTTDKDFDFGAAWRPPLRQPSP</sequence>
<dbReference type="RefSeq" id="WP_315623119.1">
    <property type="nucleotide sequence ID" value="NZ_JAUHMF010000001.1"/>
</dbReference>
<dbReference type="SUPFAM" id="SSF56112">
    <property type="entry name" value="Protein kinase-like (PK-like)"/>
    <property type="match status" value="1"/>
</dbReference>
<dbReference type="InterPro" id="IPR011042">
    <property type="entry name" value="6-blade_b-propeller_TolB-like"/>
</dbReference>
<dbReference type="EC" id="2.7.11.1" evidence="1"/>
<dbReference type="PROSITE" id="PS50011">
    <property type="entry name" value="PROTEIN_KINASE_DOM"/>
    <property type="match status" value="1"/>
</dbReference>
<keyword evidence="9" id="KW-1185">Reference proteome</keyword>
<evidence type="ECO:0000313" key="9">
    <source>
        <dbReference type="Proteomes" id="UP001254165"/>
    </source>
</evidence>
<dbReference type="Proteomes" id="UP001254165">
    <property type="component" value="Unassembled WGS sequence"/>
</dbReference>
<keyword evidence="3" id="KW-0547">Nucleotide-binding</keyword>
<evidence type="ECO:0000256" key="5">
    <source>
        <dbReference type="ARBA" id="ARBA00022840"/>
    </source>
</evidence>
<evidence type="ECO:0000256" key="2">
    <source>
        <dbReference type="ARBA" id="ARBA00022679"/>
    </source>
</evidence>
<dbReference type="Gene3D" id="2.120.10.30">
    <property type="entry name" value="TolB, C-terminal domain"/>
    <property type="match status" value="2"/>
</dbReference>
<feature type="transmembrane region" description="Helical" evidence="6">
    <location>
        <begin position="328"/>
        <end position="351"/>
    </location>
</feature>
<evidence type="ECO:0000313" key="8">
    <source>
        <dbReference type="EMBL" id="MDT8896677.1"/>
    </source>
</evidence>
<dbReference type="InterPro" id="IPR011009">
    <property type="entry name" value="Kinase-like_dom_sf"/>
</dbReference>
<evidence type="ECO:0000259" key="7">
    <source>
        <dbReference type="PROSITE" id="PS50011"/>
    </source>
</evidence>
<dbReference type="SMART" id="SM00220">
    <property type="entry name" value="S_TKc"/>
    <property type="match status" value="1"/>
</dbReference>
<keyword evidence="6" id="KW-0812">Transmembrane</keyword>
<keyword evidence="6" id="KW-0472">Membrane</keyword>
<evidence type="ECO:0000256" key="1">
    <source>
        <dbReference type="ARBA" id="ARBA00012513"/>
    </source>
</evidence>
<comment type="caution">
    <text evidence="8">The sequence shown here is derived from an EMBL/GenBank/DDBJ whole genome shotgun (WGS) entry which is preliminary data.</text>
</comment>
<dbReference type="EMBL" id="JAUHMF010000001">
    <property type="protein sequence ID" value="MDT8896677.1"/>
    <property type="molecule type" value="Genomic_DNA"/>
</dbReference>
<reference evidence="8 9" key="1">
    <citation type="submission" date="2023-07" db="EMBL/GenBank/DDBJ databases">
        <title>Novel species of Thermanaerothrix with wide hydrolytic capabilities.</title>
        <authorList>
            <person name="Zayulina K.S."/>
            <person name="Podosokorskaya O.A."/>
            <person name="Elcheninov A.G."/>
        </authorList>
    </citation>
    <scope>NUCLEOTIDE SEQUENCE [LARGE SCALE GENOMIC DNA]</scope>
    <source>
        <strain evidence="8 9">4228-RoL</strain>
    </source>
</reference>
<organism evidence="8 9">
    <name type="scientific">Thermanaerothrix solaris</name>
    <dbReference type="NCBI Taxonomy" id="3058434"/>
    <lineage>
        <taxon>Bacteria</taxon>
        <taxon>Bacillati</taxon>
        <taxon>Chloroflexota</taxon>
        <taxon>Anaerolineae</taxon>
        <taxon>Anaerolineales</taxon>
        <taxon>Anaerolineaceae</taxon>
        <taxon>Thermanaerothrix</taxon>
    </lineage>
</organism>
<feature type="domain" description="Protein kinase" evidence="7">
    <location>
        <begin position="13"/>
        <end position="265"/>
    </location>
</feature>
<dbReference type="GO" id="GO:0016301">
    <property type="term" value="F:kinase activity"/>
    <property type="evidence" value="ECO:0007669"/>
    <property type="project" value="UniProtKB-KW"/>
</dbReference>
<dbReference type="Gene3D" id="2.120.10.60">
    <property type="entry name" value="Tricorn protease N-terminal domain"/>
    <property type="match status" value="1"/>
</dbReference>
<keyword evidence="5" id="KW-0067">ATP-binding</keyword>
<evidence type="ECO:0000256" key="6">
    <source>
        <dbReference type="SAM" id="Phobius"/>
    </source>
</evidence>
<dbReference type="PANTHER" id="PTHR43289">
    <property type="entry name" value="MITOGEN-ACTIVATED PROTEIN KINASE KINASE KINASE 20-RELATED"/>
    <property type="match status" value="1"/>
</dbReference>
<keyword evidence="6" id="KW-1133">Transmembrane helix</keyword>
<keyword evidence="2" id="KW-0808">Transferase</keyword>
<protein>
    <recommendedName>
        <fullName evidence="1">non-specific serine/threonine protein kinase</fullName>
        <ecNumber evidence="1">2.7.11.1</ecNumber>
    </recommendedName>
</protein>
<evidence type="ECO:0000256" key="4">
    <source>
        <dbReference type="ARBA" id="ARBA00022777"/>
    </source>
</evidence>
<dbReference type="SUPFAM" id="SSF69304">
    <property type="entry name" value="Tricorn protease N-terminal domain"/>
    <property type="match status" value="1"/>
</dbReference>
<keyword evidence="4 8" id="KW-0418">Kinase</keyword>
<dbReference type="InterPro" id="IPR000719">
    <property type="entry name" value="Prot_kinase_dom"/>
</dbReference>
<proteinExistence type="predicted"/>
<dbReference type="CDD" id="cd14014">
    <property type="entry name" value="STKc_PknB_like"/>
    <property type="match status" value="1"/>
</dbReference>
<accession>A0ABU3NIK1</accession>